<evidence type="ECO:0000256" key="2">
    <source>
        <dbReference type="SAM" id="SignalP"/>
    </source>
</evidence>
<protein>
    <recommendedName>
        <fullName evidence="5">Por secretion system C-terminal sorting domain-containing protein</fullName>
    </recommendedName>
</protein>
<reference evidence="3 4" key="1">
    <citation type="submission" date="2024-06" db="EMBL/GenBank/DDBJ databases">
        <title>Genomic Encyclopedia of Type Strains, Phase IV (KMG-IV): sequencing the most valuable type-strain genomes for metagenomic binning, comparative biology and taxonomic classification.</title>
        <authorList>
            <person name="Goeker M."/>
        </authorList>
    </citation>
    <scope>NUCLEOTIDE SEQUENCE [LARGE SCALE GENOMIC DNA]</scope>
    <source>
        <strain evidence="3 4">DSM 29388</strain>
    </source>
</reference>
<keyword evidence="1 2" id="KW-0732">Signal</keyword>
<evidence type="ECO:0008006" key="5">
    <source>
        <dbReference type="Google" id="ProtNLM"/>
    </source>
</evidence>
<dbReference type="NCBIfam" id="TIGR04183">
    <property type="entry name" value="Por_Secre_tail"/>
    <property type="match status" value="1"/>
</dbReference>
<dbReference type="RefSeq" id="WP_354508717.1">
    <property type="nucleotide sequence ID" value="NZ_JBEPMO010000007.1"/>
</dbReference>
<name>A0ABV2LTT3_9FLAO</name>
<dbReference type="InterPro" id="IPR026444">
    <property type="entry name" value="Secre_tail"/>
</dbReference>
<proteinExistence type="predicted"/>
<evidence type="ECO:0000313" key="4">
    <source>
        <dbReference type="Proteomes" id="UP001549146"/>
    </source>
</evidence>
<evidence type="ECO:0000256" key="1">
    <source>
        <dbReference type="ARBA" id="ARBA00022729"/>
    </source>
</evidence>
<feature type="signal peptide" evidence="2">
    <location>
        <begin position="1"/>
        <end position="21"/>
    </location>
</feature>
<gene>
    <name evidence="3" type="ORF">ABID46_001543</name>
</gene>
<feature type="chain" id="PRO_5047065169" description="Por secretion system C-terminal sorting domain-containing protein" evidence="2">
    <location>
        <begin position="22"/>
        <end position="672"/>
    </location>
</feature>
<keyword evidence="4" id="KW-1185">Reference proteome</keyword>
<sequence>MKNSYLFLSLCIGVLSSTTIAQDAYVTGNQKVKVNPNTLVYFGGNLTLNNAVTAVKVVENAGNIKVNGNFANAGDATGKNFISTWTAEKNYGQVIINEASTANHLAMEKGKISPASFDWGQFSIPYSFATANDAMNALFGTNYVQSSRYYSSMMTWDNTDKPEFDHLVSTSPMSPGDYVILNLKYYSGGIRTLMEDTSSNKLLYPGTPTNGSFSRTFQTSVYPTGNWNDWKELKNSHNERYRTYIDDKIRQNGTADVNYGKYHYQFGNPYTSNLNLAFIGRADGYDDGNHITNLAGVAKLSKVVWTPLSGNITSESNMFIAKYDNTNHMWSGSADALIVKPFEPFIIILDDAASGDARVINFSDKLKTFAMAPGVVVNPAPVAPRLEDDNAMETAEGDVAEDRVHNNNSMAASFSTKKYFYQAELMLYNQADEFTGNKAFVVATNMAKNGVPNKLESEYSDFAERTGFYLAQERANGTLVDASDRKMHINTIALNYTNKPIPFFFNRKAGDNETYVVKANLYFHDIFSKLTESDFNYQDGNSFFFHDSVEDVLLPITTDFSYNIQASGENLTNRYQVYWNAVPTADKELIAEELIAESTIIYKDKATHKVRFNPEWSLANTLKVYDLSGRKIMEYFNVKTDADFEIKLPTNGIYVVKIESNTGDVYTQKIVK</sequence>
<comment type="caution">
    <text evidence="3">The sequence shown here is derived from an EMBL/GenBank/DDBJ whole genome shotgun (WGS) entry which is preliminary data.</text>
</comment>
<dbReference type="Proteomes" id="UP001549146">
    <property type="component" value="Unassembled WGS sequence"/>
</dbReference>
<accession>A0ABV2LTT3</accession>
<evidence type="ECO:0000313" key="3">
    <source>
        <dbReference type="EMBL" id="MET3731961.1"/>
    </source>
</evidence>
<organism evidence="3 4">
    <name type="scientific">Moheibacter stercoris</name>
    <dbReference type="NCBI Taxonomy" id="1628251"/>
    <lineage>
        <taxon>Bacteria</taxon>
        <taxon>Pseudomonadati</taxon>
        <taxon>Bacteroidota</taxon>
        <taxon>Flavobacteriia</taxon>
        <taxon>Flavobacteriales</taxon>
        <taxon>Weeksellaceae</taxon>
        <taxon>Moheibacter</taxon>
    </lineage>
</organism>
<dbReference type="EMBL" id="JBEPMO010000007">
    <property type="protein sequence ID" value="MET3731961.1"/>
    <property type="molecule type" value="Genomic_DNA"/>
</dbReference>